<evidence type="ECO:0000256" key="1">
    <source>
        <dbReference type="ARBA" id="ARBA00023125"/>
    </source>
</evidence>
<dbReference type="SMART" id="SM00530">
    <property type="entry name" value="HTH_XRE"/>
    <property type="match status" value="1"/>
</dbReference>
<evidence type="ECO:0000259" key="2">
    <source>
        <dbReference type="PROSITE" id="PS50943"/>
    </source>
</evidence>
<dbReference type="EMBL" id="CBUH010000169">
    <property type="protein sequence ID" value="CDI43266.1"/>
    <property type="molecule type" value="Genomic_DNA"/>
</dbReference>
<comment type="caution">
    <text evidence="4">The sequence shown here is derived from an EMBL/GenBank/DDBJ whole genome shotgun (WGS) entry which is preliminary data.</text>
</comment>
<organism evidence="4 5">
    <name type="scientific">Lactobacillus helveticus CIRM-BIA 953</name>
    <dbReference type="NCBI Taxonomy" id="1226335"/>
    <lineage>
        <taxon>Bacteria</taxon>
        <taxon>Bacillati</taxon>
        <taxon>Bacillota</taxon>
        <taxon>Bacilli</taxon>
        <taxon>Lactobacillales</taxon>
        <taxon>Lactobacillaceae</taxon>
        <taxon>Lactobacillus</taxon>
    </lineage>
</organism>
<dbReference type="GO" id="GO:0003677">
    <property type="term" value="F:DNA binding"/>
    <property type="evidence" value="ECO:0007669"/>
    <property type="project" value="UniProtKB-KW"/>
</dbReference>
<evidence type="ECO:0000313" key="3">
    <source>
        <dbReference type="EMBL" id="CDI43266.1"/>
    </source>
</evidence>
<proteinExistence type="predicted"/>
<keyword evidence="1" id="KW-0238">DNA-binding</keyword>
<dbReference type="RefSeq" id="WP_023061922.1">
    <property type="nucleotide sequence ID" value="NZ_CBUH010000169.1"/>
</dbReference>
<dbReference type="Gene3D" id="1.10.260.40">
    <property type="entry name" value="lambda repressor-like DNA-binding domains"/>
    <property type="match status" value="1"/>
</dbReference>
<dbReference type="PANTHER" id="PTHR46558:SF11">
    <property type="entry name" value="HTH-TYPE TRANSCRIPTIONAL REGULATOR XRE"/>
    <property type="match status" value="1"/>
</dbReference>
<dbReference type="InterPro" id="IPR010982">
    <property type="entry name" value="Lambda_DNA-bd_dom_sf"/>
</dbReference>
<gene>
    <name evidence="3" type="ORF">LHCIRMBIA953_02535</name>
    <name evidence="4" type="ORF">LHCIRMBIA953_02619</name>
</gene>
<dbReference type="CDD" id="cd00093">
    <property type="entry name" value="HTH_XRE"/>
    <property type="match status" value="1"/>
</dbReference>
<dbReference type="PROSITE" id="PS50943">
    <property type="entry name" value="HTH_CROC1"/>
    <property type="match status" value="1"/>
</dbReference>
<sequence>MMKNRIKELRHRKHLTQKELGHKVKLPVSTISGYEIGSRNPDDETWNKLAKAFKTTVPYLQGFDTDGKEKPCDYCDFSKRDRADYPLYIGDICVGFVYLDSNRNIAVDLRRIGTAKTRETVNGCPNCRRDLRNEEK</sequence>
<dbReference type="EMBL" id="CBUH010000169">
    <property type="protein sequence ID" value="CDI43348.1"/>
    <property type="molecule type" value="Genomic_DNA"/>
</dbReference>
<dbReference type="PANTHER" id="PTHR46558">
    <property type="entry name" value="TRACRIPTIONAL REGULATORY PROTEIN-RELATED-RELATED"/>
    <property type="match status" value="1"/>
</dbReference>
<evidence type="ECO:0000313" key="4">
    <source>
        <dbReference type="EMBL" id="CDI43348.1"/>
    </source>
</evidence>
<dbReference type="Proteomes" id="UP000017243">
    <property type="component" value="Unassembled WGS sequence"/>
</dbReference>
<feature type="domain" description="HTH cro/C1-type" evidence="2">
    <location>
        <begin position="6"/>
        <end position="60"/>
    </location>
</feature>
<dbReference type="AlphaFoldDB" id="U4QFF2"/>
<protein>
    <submittedName>
        <fullName evidence="4">Helix-turn-helix domain protein</fullName>
    </submittedName>
</protein>
<dbReference type="Pfam" id="PF01381">
    <property type="entry name" value="HTH_3"/>
    <property type="match status" value="1"/>
</dbReference>
<reference evidence="4 5" key="1">
    <citation type="submission" date="2013-09" db="EMBL/GenBank/DDBJ databases">
        <title>Draft Genome Sequence of five Lactobacillus helveticus strains CIRM-BIA 101T, 103, 104, 951 and 953 isolated from milk product.</title>
        <authorList>
            <person name="Valence F."/>
            <person name="Chuat V."/>
            <person name="Ma L."/>
            <person name="Creno S."/>
            <person name="Falentin H."/>
            <person name="Lortal S."/>
            <person name="Bizet C."/>
            <person name="Clermont D."/>
            <person name="Loux V."/>
            <person name="Bouchier C."/>
            <person name="Cousin S."/>
        </authorList>
    </citation>
    <scope>NUCLEOTIDE SEQUENCE [LARGE SCALE GENOMIC DNA]</scope>
    <source>
        <strain evidence="4 5">CIRM-BIA 953</strain>
    </source>
</reference>
<dbReference type="InterPro" id="IPR001387">
    <property type="entry name" value="Cro/C1-type_HTH"/>
</dbReference>
<name>U4QFF2_LACHE</name>
<evidence type="ECO:0000313" key="5">
    <source>
        <dbReference type="Proteomes" id="UP000017243"/>
    </source>
</evidence>
<dbReference type="SUPFAM" id="SSF47413">
    <property type="entry name" value="lambda repressor-like DNA-binding domains"/>
    <property type="match status" value="1"/>
</dbReference>
<accession>U4QFF2</accession>